<dbReference type="InterPro" id="IPR015174">
    <property type="entry name" value="MIF4G-like_typ-2"/>
</dbReference>
<protein>
    <recommendedName>
        <fullName evidence="6">Cap binding protein 80-PB</fullName>
    </recommendedName>
</protein>
<dbReference type="KEGG" id="cput:CONPUDRAFT_164806"/>
<dbReference type="GO" id="GO:0000339">
    <property type="term" value="F:RNA cap binding"/>
    <property type="evidence" value="ECO:0007669"/>
    <property type="project" value="InterPro"/>
</dbReference>
<sequence>MYDRPHRGGHRRRNRDDRDHHRHEVHETPEQILRKHILNFGEVDPTEEVPRLAKEIRDFTPVSIPLLSEALRTGVTEQPYKTPYYAAILRVLYDPTEGEDAAASGSSSLGKQILEDFWKGFQAYLDKLAWREIRLCIHFFAHLMVAQIISIESMTSLLQSFAAVLDEFGVSYTRGKNAAVCAAEGLMITGGVFKKSSVNNLSEIISTIQTYNESISTSKVLVQPLAVLHSESILVEGADEYLDTAITVLKALDSGENPETTPEFPQPYLAFPDIDPAVSSPFELPSILVPPEVIELDGLATDAGEDAQVKKDDWPEYFLHIFDNTVSPDPLTIEGFLLRSNILDISKLFEVNRKECARLLLEYPKWCIPGTFKPRPGAPELEDDGTAKNWQLESTVIETILGALFLLPEASYKSIYYVSLITELCKLSPSTVGPAVGKSIRKLYNTIADGLDVDISRRFADWFAVHMSNFGFQWVWKEWVPDLALTDQHPRRAFIRRAIEYEIRLSYHDRILKTLPEAMQTDSTVIADQGPGPEFNYEDPANPHYDAAQSIIGLLRGRSKADEVIAHLDSLKNTMDDSSGYPDSVVRSLATQCLLSIGSRSFSHLLNAIERYLPLLRGLAGAATSSAPQPPGSGSVEAKRDILNAASAFWQRSPQMVNIVLDKLMQYQIVDPSDVVQWVFAREDQKQYISGSAWDLLRGAIDKANGRVAIARRKVAALRKEEDDSRARAKATDVGSMDVDADAAAAKADEPAADSPQLTTALKAFTILTREQKYALTYTIEGFVACLAAGDAAARSQKILGESAWENRGSWGNEEWNTWETWGWYRHFCRTYAPYLRNYSTTLGTVGLQKIDDSTDPAAELAKKVWNIATGQI</sequence>
<dbReference type="Pfam" id="PF09090">
    <property type="entry name" value="MIF4G_like_2"/>
    <property type="match status" value="1"/>
</dbReference>
<dbReference type="InterPro" id="IPR027159">
    <property type="entry name" value="CBP80"/>
</dbReference>
<accession>A0A5M3MSM6</accession>
<feature type="domain" description="MIF4G-like type 2" evidence="3">
    <location>
        <begin position="535"/>
        <end position="836"/>
    </location>
</feature>
<feature type="region of interest" description="Disordered" evidence="1">
    <location>
        <begin position="1"/>
        <end position="28"/>
    </location>
</feature>
<proteinExistence type="predicted"/>
<dbReference type="Gene3D" id="1.25.40.180">
    <property type="match status" value="3"/>
</dbReference>
<dbReference type="GO" id="GO:0003729">
    <property type="term" value="F:mRNA binding"/>
    <property type="evidence" value="ECO:0007669"/>
    <property type="project" value="TreeGrafter"/>
</dbReference>
<feature type="domain" description="MIF4G-like type 1" evidence="2">
    <location>
        <begin position="328"/>
        <end position="517"/>
    </location>
</feature>
<evidence type="ECO:0000259" key="3">
    <source>
        <dbReference type="Pfam" id="PF09090"/>
    </source>
</evidence>
<dbReference type="InterPro" id="IPR016024">
    <property type="entry name" value="ARM-type_fold"/>
</dbReference>
<dbReference type="GO" id="GO:0000184">
    <property type="term" value="P:nuclear-transcribed mRNA catabolic process, nonsense-mediated decay"/>
    <property type="evidence" value="ECO:0007669"/>
    <property type="project" value="TreeGrafter"/>
</dbReference>
<feature type="compositionally biased region" description="Basic and acidic residues" evidence="1">
    <location>
        <begin position="14"/>
        <end position="28"/>
    </location>
</feature>
<dbReference type="OrthoDB" id="10252707at2759"/>
<dbReference type="EMBL" id="JH711577">
    <property type="protein sequence ID" value="EIW82169.1"/>
    <property type="molecule type" value="Genomic_DNA"/>
</dbReference>
<dbReference type="PANTHER" id="PTHR12412:SF2">
    <property type="entry name" value="NUCLEAR CAP-BINDING PROTEIN SUBUNIT 1"/>
    <property type="match status" value="1"/>
</dbReference>
<organism evidence="4 5">
    <name type="scientific">Coniophora puteana (strain RWD-64-598)</name>
    <name type="common">Brown rot fungus</name>
    <dbReference type="NCBI Taxonomy" id="741705"/>
    <lineage>
        <taxon>Eukaryota</taxon>
        <taxon>Fungi</taxon>
        <taxon>Dikarya</taxon>
        <taxon>Basidiomycota</taxon>
        <taxon>Agaricomycotina</taxon>
        <taxon>Agaricomycetes</taxon>
        <taxon>Agaricomycetidae</taxon>
        <taxon>Boletales</taxon>
        <taxon>Coniophorineae</taxon>
        <taxon>Coniophoraceae</taxon>
        <taxon>Coniophora</taxon>
    </lineage>
</organism>
<dbReference type="InterPro" id="IPR015172">
    <property type="entry name" value="MIF4G-like_typ-1"/>
</dbReference>
<comment type="caution">
    <text evidence="4">The sequence shown here is derived from an EMBL/GenBank/DDBJ whole genome shotgun (WGS) entry which is preliminary data.</text>
</comment>
<gene>
    <name evidence="4" type="ORF">CONPUDRAFT_164806</name>
</gene>
<dbReference type="RefSeq" id="XP_007767933.1">
    <property type="nucleotide sequence ID" value="XM_007769743.1"/>
</dbReference>
<dbReference type="GO" id="GO:0005634">
    <property type="term" value="C:nucleus"/>
    <property type="evidence" value="ECO:0007669"/>
    <property type="project" value="TreeGrafter"/>
</dbReference>
<name>A0A5M3MSM6_CONPW</name>
<dbReference type="GO" id="GO:0005846">
    <property type="term" value="C:nuclear cap binding complex"/>
    <property type="evidence" value="ECO:0007669"/>
    <property type="project" value="InterPro"/>
</dbReference>
<dbReference type="GeneID" id="19205215"/>
<evidence type="ECO:0000313" key="5">
    <source>
        <dbReference type="Proteomes" id="UP000053558"/>
    </source>
</evidence>
<reference evidence="5" key="1">
    <citation type="journal article" date="2012" name="Science">
        <title>The Paleozoic origin of enzymatic lignin decomposition reconstructed from 31 fungal genomes.</title>
        <authorList>
            <person name="Floudas D."/>
            <person name="Binder M."/>
            <person name="Riley R."/>
            <person name="Barry K."/>
            <person name="Blanchette R.A."/>
            <person name="Henrissat B."/>
            <person name="Martinez A.T."/>
            <person name="Otillar R."/>
            <person name="Spatafora J.W."/>
            <person name="Yadav J.S."/>
            <person name="Aerts A."/>
            <person name="Benoit I."/>
            <person name="Boyd A."/>
            <person name="Carlson A."/>
            <person name="Copeland A."/>
            <person name="Coutinho P.M."/>
            <person name="de Vries R.P."/>
            <person name="Ferreira P."/>
            <person name="Findley K."/>
            <person name="Foster B."/>
            <person name="Gaskell J."/>
            <person name="Glotzer D."/>
            <person name="Gorecki P."/>
            <person name="Heitman J."/>
            <person name="Hesse C."/>
            <person name="Hori C."/>
            <person name="Igarashi K."/>
            <person name="Jurgens J.A."/>
            <person name="Kallen N."/>
            <person name="Kersten P."/>
            <person name="Kohler A."/>
            <person name="Kuees U."/>
            <person name="Kumar T.K.A."/>
            <person name="Kuo A."/>
            <person name="LaButti K."/>
            <person name="Larrondo L.F."/>
            <person name="Lindquist E."/>
            <person name="Ling A."/>
            <person name="Lombard V."/>
            <person name="Lucas S."/>
            <person name="Lundell T."/>
            <person name="Martin R."/>
            <person name="McLaughlin D.J."/>
            <person name="Morgenstern I."/>
            <person name="Morin E."/>
            <person name="Murat C."/>
            <person name="Nagy L.G."/>
            <person name="Nolan M."/>
            <person name="Ohm R.A."/>
            <person name="Patyshakuliyeva A."/>
            <person name="Rokas A."/>
            <person name="Ruiz-Duenas F.J."/>
            <person name="Sabat G."/>
            <person name="Salamov A."/>
            <person name="Samejima M."/>
            <person name="Schmutz J."/>
            <person name="Slot J.C."/>
            <person name="St John F."/>
            <person name="Stenlid J."/>
            <person name="Sun H."/>
            <person name="Sun S."/>
            <person name="Syed K."/>
            <person name="Tsang A."/>
            <person name="Wiebenga A."/>
            <person name="Young D."/>
            <person name="Pisabarro A."/>
            <person name="Eastwood D.C."/>
            <person name="Martin F."/>
            <person name="Cullen D."/>
            <person name="Grigoriev I.V."/>
            <person name="Hibbett D.S."/>
        </authorList>
    </citation>
    <scope>NUCLEOTIDE SEQUENCE [LARGE SCALE GENOMIC DNA]</scope>
    <source>
        <strain evidence="5">RWD-64-598 SS2</strain>
    </source>
</reference>
<dbReference type="SUPFAM" id="SSF48371">
    <property type="entry name" value="ARM repeat"/>
    <property type="match status" value="3"/>
</dbReference>
<dbReference type="Pfam" id="PF09088">
    <property type="entry name" value="MIF4G_like"/>
    <property type="match status" value="1"/>
</dbReference>
<evidence type="ECO:0000256" key="1">
    <source>
        <dbReference type="SAM" id="MobiDB-lite"/>
    </source>
</evidence>
<dbReference type="GO" id="GO:0006406">
    <property type="term" value="P:mRNA export from nucleus"/>
    <property type="evidence" value="ECO:0007669"/>
    <property type="project" value="InterPro"/>
</dbReference>
<evidence type="ECO:0008006" key="6">
    <source>
        <dbReference type="Google" id="ProtNLM"/>
    </source>
</evidence>
<keyword evidence="5" id="KW-1185">Reference proteome</keyword>
<evidence type="ECO:0000259" key="2">
    <source>
        <dbReference type="Pfam" id="PF09088"/>
    </source>
</evidence>
<dbReference type="OMA" id="CAAEGLM"/>
<dbReference type="PANTHER" id="PTHR12412">
    <property type="entry name" value="CAP BINDING PROTEIN"/>
    <property type="match status" value="1"/>
</dbReference>
<evidence type="ECO:0000313" key="4">
    <source>
        <dbReference type="EMBL" id="EIW82169.1"/>
    </source>
</evidence>
<dbReference type="AlphaFoldDB" id="A0A5M3MSM6"/>
<dbReference type="Proteomes" id="UP000053558">
    <property type="component" value="Unassembled WGS sequence"/>
</dbReference>